<proteinExistence type="predicted"/>
<reference evidence="4" key="1">
    <citation type="submission" date="2016-06" db="UniProtKB">
        <authorList>
            <consortium name="WormBaseParasite"/>
        </authorList>
    </citation>
    <scope>IDENTIFICATION</scope>
</reference>
<keyword evidence="3" id="KW-1185">Reference proteome</keyword>
<dbReference type="AlphaFoldDB" id="A0A183E1S1"/>
<gene>
    <name evidence="2" type="ORF">GPUH_LOCUS14913</name>
</gene>
<dbReference type="WBParaSite" id="GPUH_0001493201-mRNA-1">
    <property type="protein sequence ID" value="GPUH_0001493201-mRNA-1"/>
    <property type="gene ID" value="GPUH_0001493201"/>
</dbReference>
<dbReference type="EMBL" id="UYRT01081795">
    <property type="protein sequence ID" value="VDN24997.1"/>
    <property type="molecule type" value="Genomic_DNA"/>
</dbReference>
<dbReference type="Pfam" id="PF00567">
    <property type="entry name" value="TUDOR"/>
    <property type="match status" value="1"/>
</dbReference>
<dbReference type="Gene3D" id="2.30.30.140">
    <property type="match status" value="1"/>
</dbReference>
<reference evidence="2 3" key="2">
    <citation type="submission" date="2018-11" db="EMBL/GenBank/DDBJ databases">
        <authorList>
            <consortium name="Pathogen Informatics"/>
        </authorList>
    </citation>
    <scope>NUCLEOTIDE SEQUENCE [LARGE SCALE GENOMIC DNA]</scope>
</reference>
<feature type="domain" description="Tudor" evidence="1">
    <location>
        <begin position="34"/>
        <end position="132"/>
    </location>
</feature>
<dbReference type="Proteomes" id="UP000271098">
    <property type="component" value="Unassembled WGS sequence"/>
</dbReference>
<organism evidence="4">
    <name type="scientific">Gongylonema pulchrum</name>
    <dbReference type="NCBI Taxonomy" id="637853"/>
    <lineage>
        <taxon>Eukaryota</taxon>
        <taxon>Metazoa</taxon>
        <taxon>Ecdysozoa</taxon>
        <taxon>Nematoda</taxon>
        <taxon>Chromadorea</taxon>
        <taxon>Rhabditida</taxon>
        <taxon>Spirurina</taxon>
        <taxon>Spiruromorpha</taxon>
        <taxon>Spiruroidea</taxon>
        <taxon>Gongylonematidae</taxon>
        <taxon>Gongylonema</taxon>
    </lineage>
</organism>
<evidence type="ECO:0000313" key="2">
    <source>
        <dbReference type="EMBL" id="VDN24997.1"/>
    </source>
</evidence>
<protein>
    <submittedName>
        <fullName evidence="4">Tudor domain-containing protein</fullName>
    </submittedName>
</protein>
<evidence type="ECO:0000313" key="4">
    <source>
        <dbReference type="WBParaSite" id="GPUH_0001493201-mRNA-1"/>
    </source>
</evidence>
<sequence length="326" mass="36778">MESSPLRRHFKSVFPNHVGHPGLSAVLEISAIFRHYDTLRGQFTCTLKEDEVLYETLQLQMNEYFSNELTCCIAPRVKRHGVYAAQLNGCWKRVRVDRVDYDTRQCSVESVDDGQLVTVCASELFVLEPAFITNQYKRTFAVHFVMPRKPKRKCLAAAGFVDGHELNSGQFVNVFVFSDREPFLALLTKRKCLAAAGFVDGHELNSGQFVNVFVFSDREPFLALLTFVRIQAEKLVDDMDSGSARLWAATMSGEKMRCRGVAFGSYTLANLPCDVWCDVTVAAFESLEDVQVRGPGSCSILICSKPMVIFRKLFENFPEKSASNYK</sequence>
<name>A0A183E1S1_9BILA</name>
<accession>A0A183E1S1</accession>
<evidence type="ECO:0000313" key="3">
    <source>
        <dbReference type="Proteomes" id="UP000271098"/>
    </source>
</evidence>
<dbReference type="InterPro" id="IPR002999">
    <property type="entry name" value="Tudor"/>
</dbReference>
<dbReference type="SUPFAM" id="SSF63748">
    <property type="entry name" value="Tudor/PWWP/MBT"/>
    <property type="match status" value="1"/>
</dbReference>
<dbReference type="OrthoDB" id="5818567at2759"/>
<evidence type="ECO:0000259" key="1">
    <source>
        <dbReference type="Pfam" id="PF00567"/>
    </source>
</evidence>